<feature type="compositionally biased region" description="Basic and acidic residues" evidence="1">
    <location>
        <begin position="139"/>
        <end position="155"/>
    </location>
</feature>
<proteinExistence type="predicted"/>
<evidence type="ECO:0008006" key="4">
    <source>
        <dbReference type="Google" id="ProtNLM"/>
    </source>
</evidence>
<gene>
    <name evidence="2" type="ORF">M0811_03747</name>
</gene>
<accession>A0A9Q0RHX7</accession>
<feature type="compositionally biased region" description="Polar residues" evidence="1">
    <location>
        <begin position="156"/>
        <end position="169"/>
    </location>
</feature>
<dbReference type="AlphaFoldDB" id="A0A9Q0RHX7"/>
<organism evidence="2 3">
    <name type="scientific">Anaeramoeba ignava</name>
    <name type="common">Anaerobic marine amoeba</name>
    <dbReference type="NCBI Taxonomy" id="1746090"/>
    <lineage>
        <taxon>Eukaryota</taxon>
        <taxon>Metamonada</taxon>
        <taxon>Anaeramoebidae</taxon>
        <taxon>Anaeramoeba</taxon>
    </lineage>
</organism>
<dbReference type="EMBL" id="JAPDFW010000011">
    <property type="protein sequence ID" value="KAJ5080263.1"/>
    <property type="molecule type" value="Genomic_DNA"/>
</dbReference>
<protein>
    <recommendedName>
        <fullName evidence="4">PAS domain-containing protein</fullName>
    </recommendedName>
</protein>
<name>A0A9Q0RHX7_ANAIG</name>
<dbReference type="Proteomes" id="UP001149090">
    <property type="component" value="Unassembled WGS sequence"/>
</dbReference>
<evidence type="ECO:0000313" key="2">
    <source>
        <dbReference type="EMBL" id="KAJ5080263.1"/>
    </source>
</evidence>
<reference evidence="2" key="1">
    <citation type="submission" date="2022-10" db="EMBL/GenBank/DDBJ databases">
        <title>Novel sulphate-reducing endosymbionts in the free-living metamonad Anaeramoeba.</title>
        <authorList>
            <person name="Jerlstrom-Hultqvist J."/>
            <person name="Cepicka I."/>
            <person name="Gallot-Lavallee L."/>
            <person name="Salas-Leiva D."/>
            <person name="Curtis B.A."/>
            <person name="Zahonova K."/>
            <person name="Pipaliya S."/>
            <person name="Dacks J."/>
            <person name="Roger A.J."/>
        </authorList>
    </citation>
    <scope>NUCLEOTIDE SEQUENCE</scope>
    <source>
        <strain evidence="2">BMAN</strain>
    </source>
</reference>
<sequence length="343" mass="39464">MGIKHSISTVISSRKKKSFLKLLGFSIESIILVNNSDKILYANSVAENFFCDSTKKSLTHFKFSEISNQNQFQMNKSFQEAQIEIIDKIIKANDQAYDFDWVMKTISGKELLVHIWATLIDFGGEICVQQIIRKTPNFKKAETSQKSETSQEKNSESNLDSNSEKSGIISKNNSFNQIDVSNLSSTDKTSTSSQVTPRINTRNPTFLSVEDQEFEEDLENKIDTTKMKIRSFDDPEIELKIVDALNSIQKLSLEWISSKNLFLQDISDRIQSERQKFRQKYNQLESQLQRRLGGFEAEKEVKNSVVKKNEKLKKQLDSISEIIKEQSPITQKLYQEVKNLETN</sequence>
<dbReference type="Gene3D" id="3.30.450.20">
    <property type="entry name" value="PAS domain"/>
    <property type="match status" value="1"/>
</dbReference>
<evidence type="ECO:0000256" key="1">
    <source>
        <dbReference type="SAM" id="MobiDB-lite"/>
    </source>
</evidence>
<keyword evidence="3" id="KW-1185">Reference proteome</keyword>
<evidence type="ECO:0000313" key="3">
    <source>
        <dbReference type="Proteomes" id="UP001149090"/>
    </source>
</evidence>
<comment type="caution">
    <text evidence="2">The sequence shown here is derived from an EMBL/GenBank/DDBJ whole genome shotgun (WGS) entry which is preliminary data.</text>
</comment>
<feature type="region of interest" description="Disordered" evidence="1">
    <location>
        <begin position="181"/>
        <end position="202"/>
    </location>
</feature>
<feature type="region of interest" description="Disordered" evidence="1">
    <location>
        <begin position="138"/>
        <end position="169"/>
    </location>
</feature>